<dbReference type="EMBL" id="CP059572">
    <property type="protein sequence ID" value="QXJ22879.1"/>
    <property type="molecule type" value="Genomic_DNA"/>
</dbReference>
<name>A0ABX8QXI2_9ACTN</name>
<gene>
    <name evidence="1" type="ORF">AGRA3207_003949</name>
</gene>
<dbReference type="SUPFAM" id="SSF52540">
    <property type="entry name" value="P-loop containing nucleoside triphosphate hydrolases"/>
    <property type="match status" value="1"/>
</dbReference>
<dbReference type="Pfam" id="PF13671">
    <property type="entry name" value="AAA_33"/>
    <property type="match status" value="1"/>
</dbReference>
<evidence type="ECO:0000313" key="1">
    <source>
        <dbReference type="EMBL" id="QXJ22879.1"/>
    </source>
</evidence>
<accession>A0ABX8QXI2</accession>
<evidence type="ECO:0000313" key="2">
    <source>
        <dbReference type="Proteomes" id="UP001049518"/>
    </source>
</evidence>
<reference evidence="1" key="1">
    <citation type="submission" date="2020-07" db="EMBL/GenBank/DDBJ databases">
        <authorList>
            <person name="Tarantini F.S."/>
            <person name="Hong K.W."/>
            <person name="Chan K.G."/>
        </authorList>
    </citation>
    <scope>NUCLEOTIDE SEQUENCE</scope>
    <source>
        <strain evidence="1">32-07</strain>
    </source>
</reference>
<dbReference type="Gene3D" id="3.40.50.300">
    <property type="entry name" value="P-loop containing nucleotide triphosphate hydrolases"/>
    <property type="match status" value="1"/>
</dbReference>
<sequence length="356" mass="39493">MLVCATTLERPNLSTLKQRKGWHPHKLRERREKHGLSLEAAGDQLRHVARRGGLNVAANFQTLWEHENGNTYPGPHYRRAYCLMYKATEPELGFRLPLPAEEAGDLTLPLPSPLNPAATDDAAATISQGLDRVSDHTQDQDPSAGDALKARVVGAWRGRAMSGSLGTTTLVLVGGYAGSGKTEFARFLGDVSGWAFLDKDSLTRRLTERLLTSLDGDPHDRHTDLYLKEVRPLEYKCLMDTANDNINCGISTILAAPFISELKDPAWLSRLTNRCKARGVDVAVIWVRCDIDSMREYIEFRGAPRDTWKLAHWDEYASSIDTQTSPPGVHLTVDNRLGAAISIADQTREALRRVLS</sequence>
<organism evidence="1 2">
    <name type="scientific">Actinomadura graeca</name>
    <dbReference type="NCBI Taxonomy" id="2750812"/>
    <lineage>
        <taxon>Bacteria</taxon>
        <taxon>Bacillati</taxon>
        <taxon>Actinomycetota</taxon>
        <taxon>Actinomycetes</taxon>
        <taxon>Streptosporangiales</taxon>
        <taxon>Thermomonosporaceae</taxon>
        <taxon>Actinomadura</taxon>
    </lineage>
</organism>
<dbReference type="Proteomes" id="UP001049518">
    <property type="component" value="Chromosome"/>
</dbReference>
<keyword evidence="2" id="KW-1185">Reference proteome</keyword>
<protein>
    <submittedName>
        <fullName evidence="1">AAA family ATPase</fullName>
    </submittedName>
</protein>
<dbReference type="InterPro" id="IPR027417">
    <property type="entry name" value="P-loop_NTPase"/>
</dbReference>
<proteinExistence type="predicted"/>